<dbReference type="Proteomes" id="UP000887572">
    <property type="component" value="Unplaced"/>
</dbReference>
<proteinExistence type="predicted"/>
<dbReference type="WBParaSite" id="Gr19_v10_g3735.t1">
    <property type="protein sequence ID" value="Gr19_v10_g3735.t1"/>
    <property type="gene ID" value="Gr19_v10_g3735"/>
</dbReference>
<feature type="transmembrane region" description="Helical" evidence="1">
    <location>
        <begin position="6"/>
        <end position="28"/>
    </location>
</feature>
<keyword evidence="2" id="KW-1185">Reference proteome</keyword>
<organism evidence="2 3">
    <name type="scientific">Globodera rostochiensis</name>
    <name type="common">Golden nematode worm</name>
    <name type="synonym">Heterodera rostochiensis</name>
    <dbReference type="NCBI Taxonomy" id="31243"/>
    <lineage>
        <taxon>Eukaryota</taxon>
        <taxon>Metazoa</taxon>
        <taxon>Ecdysozoa</taxon>
        <taxon>Nematoda</taxon>
        <taxon>Chromadorea</taxon>
        <taxon>Rhabditida</taxon>
        <taxon>Tylenchina</taxon>
        <taxon>Tylenchomorpha</taxon>
        <taxon>Tylenchoidea</taxon>
        <taxon>Heteroderidae</taxon>
        <taxon>Heteroderinae</taxon>
        <taxon>Globodera</taxon>
    </lineage>
</organism>
<evidence type="ECO:0000313" key="2">
    <source>
        <dbReference type="Proteomes" id="UP000887572"/>
    </source>
</evidence>
<keyword evidence="1" id="KW-0472">Membrane</keyword>
<accession>A0A914HTX9</accession>
<dbReference type="AlphaFoldDB" id="A0A914HTX9"/>
<reference evidence="3" key="1">
    <citation type="submission" date="2022-11" db="UniProtKB">
        <authorList>
            <consortium name="WormBaseParasite"/>
        </authorList>
    </citation>
    <scope>IDENTIFICATION</scope>
</reference>
<keyword evidence="1" id="KW-0812">Transmembrane</keyword>
<evidence type="ECO:0000256" key="1">
    <source>
        <dbReference type="SAM" id="Phobius"/>
    </source>
</evidence>
<name>A0A914HTX9_GLORO</name>
<sequence length="113" mass="12909">MPSSSHILLPLLFMSVFFIYTSTSLLTYNFNQPIQLRRLLKMDPRRQMALIRLSDSMKRYEPSQMFVDLVDAQSAQGQQMAVVDSLAPSVKKWGTFADTVYWSGQKLIAKDGD</sequence>
<keyword evidence="1" id="KW-1133">Transmembrane helix</keyword>
<protein>
    <submittedName>
        <fullName evidence="3">Uncharacterized protein</fullName>
    </submittedName>
</protein>
<evidence type="ECO:0000313" key="3">
    <source>
        <dbReference type="WBParaSite" id="Gr19_v10_g3735.t1"/>
    </source>
</evidence>